<dbReference type="EMBL" id="RRZA01000056">
    <property type="protein sequence ID" value="MBE0458895.1"/>
    <property type="molecule type" value="Genomic_DNA"/>
</dbReference>
<keyword evidence="2" id="KW-0813">Transport</keyword>
<dbReference type="PROSITE" id="PS01271">
    <property type="entry name" value="NA_SULFATE"/>
    <property type="match status" value="1"/>
</dbReference>
<feature type="domain" description="RCK C-terminal" evidence="8">
    <location>
        <begin position="297"/>
        <end position="381"/>
    </location>
</feature>
<feature type="transmembrane region" description="Helical" evidence="7">
    <location>
        <begin position="397"/>
        <end position="415"/>
    </location>
</feature>
<keyword evidence="5 7" id="KW-1133">Transmembrane helix</keyword>
<comment type="caution">
    <text evidence="9">The sequence shown here is derived from an EMBL/GenBank/DDBJ whole genome shotgun (WGS) entry which is preliminary data.</text>
</comment>
<proteinExistence type="predicted"/>
<dbReference type="InterPro" id="IPR036721">
    <property type="entry name" value="RCK_C_sf"/>
</dbReference>
<feature type="transmembrane region" description="Helical" evidence="7">
    <location>
        <begin position="527"/>
        <end position="546"/>
    </location>
</feature>
<protein>
    <submittedName>
        <fullName evidence="9">SLC13 family permease</fullName>
    </submittedName>
</protein>
<sequence length="591" mass="63063">MSFSGWLTLGLTLLVLLTLIRTKIAPHVVMLAALTILSVSGILTTSEALAGFSNSGLITVAAMFVVAAGIHHSGGIDILVNKLLGSPKNLRAALLRIFIPVVPLSAFLNNTPVVATMIPAIMAWSKKNDLAPSRLLIPLSYTAILGGTITLIGTSTNLVVNGQYQSITGNPGFGLFDITLIGLPIAILGMVFIYFISPFLLPNKRESKPFSDLREFTLEVCISNNGPLVGKSIAEAGLRNLKRIYLVEIERDNTTLSAVSSDEILYGNDRLVFAGQTEAITDLLKINGIEAPLNQDKSSLDEKKSGRTLVEVVVSPHCEALGSAIRDSKFRNRYGAVVLAVARNGERLKSNLGGIKIQAGDTLLLEARPAFISRQKYNKDFLLVNVLDHEQPNHEKANLSWGILVCAVLSAAFGITSMLNAALVGAGLMLAMGCLSVKQAEKSLDLTVILTIAASFSLGLALQKTGVASFIADNIVNISAGNALLLLILTYVTVSILTEVITNNAAAVLILPIIIEITDKAALNAEPYIFAIMMAASASFATPLGYQTNLMVLGPGNYKFNDFLKIGLPMNLFIGTATVSILYLFWPLTLA</sequence>
<dbReference type="InterPro" id="IPR006037">
    <property type="entry name" value="RCK_C"/>
</dbReference>
<keyword evidence="3 7" id="KW-0812">Transmembrane</keyword>
<dbReference type="PANTHER" id="PTHR43652">
    <property type="entry name" value="BASIC AMINO ACID ANTIPORTER YFCC-RELATED"/>
    <property type="match status" value="1"/>
</dbReference>
<organism evidence="9 10">
    <name type="scientific">Pseudoalteromonas prydzensis</name>
    <dbReference type="NCBI Taxonomy" id="182141"/>
    <lineage>
        <taxon>Bacteria</taxon>
        <taxon>Pseudomonadati</taxon>
        <taxon>Pseudomonadota</taxon>
        <taxon>Gammaproteobacteria</taxon>
        <taxon>Alteromonadales</taxon>
        <taxon>Pseudoalteromonadaceae</taxon>
        <taxon>Pseudoalteromonas</taxon>
    </lineage>
</organism>
<dbReference type="InterPro" id="IPR004680">
    <property type="entry name" value="Cit_transptr-like_dom"/>
</dbReference>
<feature type="transmembrane region" description="Helical" evidence="7">
    <location>
        <begin position="483"/>
        <end position="515"/>
    </location>
</feature>
<dbReference type="SUPFAM" id="SSF116726">
    <property type="entry name" value="TrkA C-terminal domain-like"/>
    <property type="match status" value="2"/>
</dbReference>
<evidence type="ECO:0000256" key="7">
    <source>
        <dbReference type="SAM" id="Phobius"/>
    </source>
</evidence>
<dbReference type="PROSITE" id="PS51202">
    <property type="entry name" value="RCK_C"/>
    <property type="match status" value="2"/>
</dbReference>
<evidence type="ECO:0000259" key="8">
    <source>
        <dbReference type="PROSITE" id="PS51202"/>
    </source>
</evidence>
<accession>A0ABR9FQ14</accession>
<evidence type="ECO:0000313" key="9">
    <source>
        <dbReference type="EMBL" id="MBE0458895.1"/>
    </source>
</evidence>
<keyword evidence="6 7" id="KW-0472">Membrane</keyword>
<comment type="subcellular location">
    <subcellularLocation>
        <location evidence="1">Membrane</location>
        <topology evidence="1">Multi-pass membrane protein</topology>
    </subcellularLocation>
</comment>
<feature type="domain" description="RCK C-terminal" evidence="8">
    <location>
        <begin position="205"/>
        <end position="289"/>
    </location>
</feature>
<gene>
    <name evidence="9" type="ORF">EI167_15880</name>
</gene>
<feature type="transmembrane region" description="Helical" evidence="7">
    <location>
        <begin position="32"/>
        <end position="50"/>
    </location>
</feature>
<evidence type="ECO:0000256" key="1">
    <source>
        <dbReference type="ARBA" id="ARBA00004141"/>
    </source>
</evidence>
<feature type="transmembrane region" description="Helical" evidence="7">
    <location>
        <begin position="57"/>
        <end position="74"/>
    </location>
</feature>
<evidence type="ECO:0000256" key="5">
    <source>
        <dbReference type="ARBA" id="ARBA00022989"/>
    </source>
</evidence>
<keyword evidence="4" id="KW-0677">Repeat</keyword>
<feature type="transmembrane region" description="Helical" evidence="7">
    <location>
        <begin position="135"/>
        <end position="160"/>
    </location>
</feature>
<dbReference type="Proteomes" id="UP000707245">
    <property type="component" value="Unassembled WGS sequence"/>
</dbReference>
<dbReference type="Gene3D" id="3.30.70.1450">
    <property type="entry name" value="Regulator of K+ conductance, C-terminal domain"/>
    <property type="match status" value="2"/>
</dbReference>
<evidence type="ECO:0000313" key="10">
    <source>
        <dbReference type="Proteomes" id="UP000707245"/>
    </source>
</evidence>
<evidence type="ECO:0000256" key="4">
    <source>
        <dbReference type="ARBA" id="ARBA00022737"/>
    </source>
</evidence>
<feature type="transmembrane region" description="Helical" evidence="7">
    <location>
        <begin position="180"/>
        <end position="201"/>
    </location>
</feature>
<evidence type="ECO:0000256" key="3">
    <source>
        <dbReference type="ARBA" id="ARBA00022692"/>
    </source>
</evidence>
<feature type="transmembrane region" description="Helical" evidence="7">
    <location>
        <begin position="444"/>
        <end position="463"/>
    </location>
</feature>
<dbReference type="InterPro" id="IPR051679">
    <property type="entry name" value="DASS-Related_Transporters"/>
</dbReference>
<dbReference type="InterPro" id="IPR031312">
    <property type="entry name" value="Na/sul_symport_CS"/>
</dbReference>
<evidence type="ECO:0000256" key="2">
    <source>
        <dbReference type="ARBA" id="ARBA00022448"/>
    </source>
</evidence>
<dbReference type="PANTHER" id="PTHR43652:SF2">
    <property type="entry name" value="BASIC AMINO ACID ANTIPORTER YFCC-RELATED"/>
    <property type="match status" value="1"/>
</dbReference>
<evidence type="ECO:0000256" key="6">
    <source>
        <dbReference type="ARBA" id="ARBA00023136"/>
    </source>
</evidence>
<keyword evidence="10" id="KW-1185">Reference proteome</keyword>
<dbReference type="Pfam" id="PF03600">
    <property type="entry name" value="CitMHS"/>
    <property type="match status" value="2"/>
</dbReference>
<dbReference type="Pfam" id="PF02080">
    <property type="entry name" value="TrkA_C"/>
    <property type="match status" value="2"/>
</dbReference>
<dbReference type="RefSeq" id="WP_192542452.1">
    <property type="nucleotide sequence ID" value="NZ_RRZA01000056.1"/>
</dbReference>
<reference evidence="9 10" key="1">
    <citation type="submission" date="2020-07" db="EMBL/GenBank/DDBJ databases">
        <title>Halophilic bacteria isolated from french cheeses.</title>
        <authorList>
            <person name="Kothe C.I."/>
            <person name="Farah-Kraiem B."/>
            <person name="Renault P."/>
            <person name="Dridi B."/>
        </authorList>
    </citation>
    <scope>NUCLEOTIDE SEQUENCE [LARGE SCALE GENOMIC DNA]</scope>
    <source>
        <strain evidence="9 10">FME14</strain>
    </source>
</reference>
<name>A0ABR9FQ14_9GAMM</name>
<feature type="transmembrane region" description="Helical" evidence="7">
    <location>
        <begin position="566"/>
        <end position="586"/>
    </location>
</feature>
<feature type="transmembrane region" description="Helical" evidence="7">
    <location>
        <begin position="94"/>
        <end position="123"/>
    </location>
</feature>